<comment type="similarity">
    <text evidence="2">Belongs to the methyltransferase superfamily. Trimethylguanosine synthase family.</text>
</comment>
<evidence type="ECO:0000256" key="5">
    <source>
        <dbReference type="ARBA" id="ARBA00048763"/>
    </source>
</evidence>
<evidence type="ECO:0000256" key="3">
    <source>
        <dbReference type="ARBA" id="ARBA00047418"/>
    </source>
</evidence>
<dbReference type="PANTHER" id="PTHR14741:SF32">
    <property type="entry name" value="TRIMETHYLGUANOSINE SYNTHASE"/>
    <property type="match status" value="1"/>
</dbReference>
<proteinExistence type="inferred from homology"/>
<name>A0A8B8F808_9HEMI</name>
<dbReference type="AlphaFoldDB" id="A0A8B8F808"/>
<dbReference type="InterPro" id="IPR019012">
    <property type="entry name" value="RNA_cap_Gua-N2-MeTrfase"/>
</dbReference>
<dbReference type="RefSeq" id="XP_025406893.1">
    <property type="nucleotide sequence ID" value="XM_025551108.1"/>
</dbReference>
<comment type="catalytic activity">
    <reaction evidence="3">
        <text>a 5'-end (N(2),N(7)-dimethyl 5'-triphosphoguanosine)-ribonucleoside in snoRNA + S-adenosyl-L-methionine = a 5'-end (N(2),N(2),N(7)-trimethyl 5'-triphosphoguanosine)-ribonucleoside in snoRNA + S-adenosyl-L-homocysteine + H(+)</text>
        <dbReference type="Rhea" id="RHEA:78507"/>
        <dbReference type="Rhea" id="RHEA-COMP:19088"/>
        <dbReference type="Rhea" id="RHEA-COMP:19090"/>
        <dbReference type="ChEBI" id="CHEBI:15378"/>
        <dbReference type="ChEBI" id="CHEBI:57856"/>
        <dbReference type="ChEBI" id="CHEBI:59789"/>
        <dbReference type="ChEBI" id="CHEBI:167623"/>
        <dbReference type="ChEBI" id="CHEBI:172880"/>
    </reaction>
    <physiologicalReaction direction="left-to-right" evidence="3">
        <dbReference type="Rhea" id="RHEA:78508"/>
    </physiologicalReaction>
</comment>
<dbReference type="PANTHER" id="PTHR14741">
    <property type="entry name" value="S-ADENOSYLMETHIONINE-DEPENDENT METHYLTRANSFERASE RELATED"/>
    <property type="match status" value="1"/>
</dbReference>
<comment type="catalytic activity">
    <reaction evidence="4">
        <text>a 5'-end (N(7)-methyl 5'-triphosphoguanosine)-ribonucleoside in snoRNA + S-adenosyl-L-methionine = a 5'-end (N(2),N(7)-dimethyl 5'-triphosphoguanosine)-ribonucleoside in snoRNA + S-adenosyl-L-homocysteine + H(+)</text>
        <dbReference type="Rhea" id="RHEA:78475"/>
        <dbReference type="Rhea" id="RHEA-COMP:19086"/>
        <dbReference type="Rhea" id="RHEA-COMP:19088"/>
        <dbReference type="ChEBI" id="CHEBI:15378"/>
        <dbReference type="ChEBI" id="CHEBI:57856"/>
        <dbReference type="ChEBI" id="CHEBI:59789"/>
        <dbReference type="ChEBI" id="CHEBI:156461"/>
        <dbReference type="ChEBI" id="CHEBI:172880"/>
    </reaction>
    <physiologicalReaction direction="left-to-right" evidence="4">
        <dbReference type="Rhea" id="RHEA:78476"/>
    </physiologicalReaction>
</comment>
<dbReference type="Gene3D" id="3.40.50.150">
    <property type="entry name" value="Vaccinia Virus protein VP39"/>
    <property type="match status" value="1"/>
</dbReference>
<reference evidence="9" key="1">
    <citation type="submission" date="2025-08" db="UniProtKB">
        <authorList>
            <consortium name="RefSeq"/>
        </authorList>
    </citation>
    <scope>IDENTIFICATION</scope>
    <source>
        <tissue evidence="9">Whole body</tissue>
    </source>
</reference>
<dbReference type="Proteomes" id="UP000694846">
    <property type="component" value="Unplaced"/>
</dbReference>
<organism evidence="8 9">
    <name type="scientific">Sipha flava</name>
    <name type="common">yellow sugarcane aphid</name>
    <dbReference type="NCBI Taxonomy" id="143950"/>
    <lineage>
        <taxon>Eukaryota</taxon>
        <taxon>Metazoa</taxon>
        <taxon>Ecdysozoa</taxon>
        <taxon>Arthropoda</taxon>
        <taxon>Hexapoda</taxon>
        <taxon>Insecta</taxon>
        <taxon>Pterygota</taxon>
        <taxon>Neoptera</taxon>
        <taxon>Paraneoptera</taxon>
        <taxon>Hemiptera</taxon>
        <taxon>Sternorrhyncha</taxon>
        <taxon>Aphidomorpha</taxon>
        <taxon>Aphidoidea</taxon>
        <taxon>Aphididae</taxon>
        <taxon>Sipha</taxon>
    </lineage>
</organism>
<dbReference type="CDD" id="cd02440">
    <property type="entry name" value="AdoMet_MTases"/>
    <property type="match status" value="1"/>
</dbReference>
<sequence>MYNAFCFFSSDHRCASERCCSSDATTEREIWHFMVFCVICGWPKIWTAMTEDDYAHRGFAHRRCIAGALRWGRRDGRQIHVDRLCCPKATAETVTQTDEVSVTNGDSVYRTPVATRDVACGHFEISYADGYTQASPATSDAASGDQTLYVDKSAQVDVTMCQIASGVDVECVNGPARSCNVMVEKRARTMADEMAQLVDAQITLGLPAALAPTADSTSGPSMEYRSSKAETQPVCTPFAQRYWHSILPSGALRSARSWTRFVVPGGNVIQLALICDHVIAIDLDPKKIALAKKNAEVYGVAHRIDFRVGNSFSVATNLRVDAVVTSPPWGGPGYERRAKFDARDLCGRDTGGMAAIIRMARAVAPRVVLHVPKNIDKDQCLQIAMDEGFSRIQYESVSIDKKPNCLNLYLTRNDTHARGIPVQTLKSVQLDNPSLNRQQKIERLRTENKFMYMTYLNKVARFFETNHV</sequence>
<dbReference type="OrthoDB" id="194443at2759"/>
<comment type="catalytic activity">
    <reaction evidence="5">
        <text>a 5'-end (N(2),N(7)-dimethyl 5'-triphosphoguanosine)-ribonucleoside in snRNA + S-adenosyl-L-methionine = a 5'-end (N(2),N(2),N(7)-trimethyl 5'-triphosphoguanosine)-ribonucleoside in snRNA + S-adenosyl-L-homocysteine + H(+)</text>
        <dbReference type="Rhea" id="RHEA:78479"/>
        <dbReference type="Rhea" id="RHEA-COMP:19087"/>
        <dbReference type="Rhea" id="RHEA-COMP:19089"/>
        <dbReference type="ChEBI" id="CHEBI:15378"/>
        <dbReference type="ChEBI" id="CHEBI:57856"/>
        <dbReference type="ChEBI" id="CHEBI:59789"/>
        <dbReference type="ChEBI" id="CHEBI:167623"/>
        <dbReference type="ChEBI" id="CHEBI:172880"/>
    </reaction>
    <physiologicalReaction direction="left-to-right" evidence="5">
        <dbReference type="Rhea" id="RHEA:78480"/>
    </physiologicalReaction>
</comment>
<keyword evidence="8" id="KW-1185">Reference proteome</keyword>
<dbReference type="GO" id="GO:0071164">
    <property type="term" value="F:RNA cap trimethylguanosine synthase activity"/>
    <property type="evidence" value="ECO:0007669"/>
    <property type="project" value="TreeGrafter"/>
</dbReference>
<gene>
    <name evidence="9" type="primary">LOC112680885</name>
</gene>
<dbReference type="SUPFAM" id="SSF53335">
    <property type="entry name" value="S-adenosyl-L-methionine-dependent methyltransferases"/>
    <property type="match status" value="1"/>
</dbReference>
<evidence type="ECO:0000256" key="7">
    <source>
        <dbReference type="ARBA" id="ARBA00049790"/>
    </source>
</evidence>
<accession>A0A8B8F808</accession>
<dbReference type="Pfam" id="PF09445">
    <property type="entry name" value="Methyltransf_15"/>
    <property type="match status" value="1"/>
</dbReference>
<dbReference type="GO" id="GO:0005634">
    <property type="term" value="C:nucleus"/>
    <property type="evidence" value="ECO:0007669"/>
    <property type="project" value="TreeGrafter"/>
</dbReference>
<evidence type="ECO:0000256" key="6">
    <source>
        <dbReference type="ARBA" id="ARBA00049075"/>
    </source>
</evidence>
<evidence type="ECO:0000256" key="2">
    <source>
        <dbReference type="ARBA" id="ARBA00025783"/>
    </source>
</evidence>
<protein>
    <recommendedName>
        <fullName evidence="1">Trimethylguanosine synthase</fullName>
    </recommendedName>
    <alternativeName>
        <fullName evidence="7">Cap-specific guanine-N(2) methyltransferase</fullName>
    </alternativeName>
</protein>
<evidence type="ECO:0000256" key="1">
    <source>
        <dbReference type="ARBA" id="ARBA00018517"/>
    </source>
</evidence>
<dbReference type="InterPro" id="IPR029063">
    <property type="entry name" value="SAM-dependent_MTases_sf"/>
</dbReference>
<comment type="catalytic activity">
    <reaction evidence="6">
        <text>a 5'-end (N(7)-methyl 5'-triphosphoguanosine)-ribonucleoside in snRNA + S-adenosyl-L-methionine = a 5'-end (N(2),N(7)-dimethyl 5'-triphosphoguanosine)-ribonucleoside in snRNA + S-adenosyl-L-homocysteine + H(+)</text>
        <dbReference type="Rhea" id="RHEA:78471"/>
        <dbReference type="Rhea" id="RHEA-COMP:19085"/>
        <dbReference type="Rhea" id="RHEA-COMP:19087"/>
        <dbReference type="ChEBI" id="CHEBI:15378"/>
        <dbReference type="ChEBI" id="CHEBI:57856"/>
        <dbReference type="ChEBI" id="CHEBI:59789"/>
        <dbReference type="ChEBI" id="CHEBI:156461"/>
        <dbReference type="ChEBI" id="CHEBI:172880"/>
    </reaction>
    <physiologicalReaction direction="left-to-right" evidence="6">
        <dbReference type="Rhea" id="RHEA:78472"/>
    </physiologicalReaction>
</comment>
<evidence type="ECO:0000313" key="8">
    <source>
        <dbReference type="Proteomes" id="UP000694846"/>
    </source>
</evidence>
<evidence type="ECO:0000256" key="4">
    <source>
        <dbReference type="ARBA" id="ARBA00048740"/>
    </source>
</evidence>
<dbReference type="GeneID" id="112680885"/>
<evidence type="ECO:0000313" key="9">
    <source>
        <dbReference type="RefSeq" id="XP_025406893.1"/>
    </source>
</evidence>